<feature type="compositionally biased region" description="Gly residues" evidence="1">
    <location>
        <begin position="264"/>
        <end position="308"/>
    </location>
</feature>
<evidence type="ECO:0000256" key="2">
    <source>
        <dbReference type="SAM" id="Phobius"/>
    </source>
</evidence>
<gene>
    <name evidence="3" type="ORF">D7294_10210</name>
</gene>
<evidence type="ECO:0000313" key="3">
    <source>
        <dbReference type="EMBL" id="RKN44099.1"/>
    </source>
</evidence>
<evidence type="ECO:0008006" key="5">
    <source>
        <dbReference type="Google" id="ProtNLM"/>
    </source>
</evidence>
<evidence type="ECO:0000313" key="4">
    <source>
        <dbReference type="Proteomes" id="UP000272474"/>
    </source>
</evidence>
<reference evidence="3 4" key="1">
    <citation type="journal article" date="2014" name="Int. J. Syst. Evol. Microbiol.">
        <title>Streptomyces hoynatensis sp. nov., isolated from deep marine sediment.</title>
        <authorList>
            <person name="Veyisoglu A."/>
            <person name="Sahin N."/>
        </authorList>
    </citation>
    <scope>NUCLEOTIDE SEQUENCE [LARGE SCALE GENOMIC DNA]</scope>
    <source>
        <strain evidence="3 4">KCTC 29097</strain>
    </source>
</reference>
<accession>A0A3A9Z7S3</accession>
<organism evidence="3 4">
    <name type="scientific">Streptomyces hoynatensis</name>
    <dbReference type="NCBI Taxonomy" id="1141874"/>
    <lineage>
        <taxon>Bacteria</taxon>
        <taxon>Bacillati</taxon>
        <taxon>Actinomycetota</taxon>
        <taxon>Actinomycetes</taxon>
        <taxon>Kitasatosporales</taxon>
        <taxon>Streptomycetaceae</taxon>
        <taxon>Streptomyces</taxon>
    </lineage>
</organism>
<keyword evidence="4" id="KW-1185">Reference proteome</keyword>
<sequence length="436" mass="44370">MRVLNSGTTVERVGFEVAGPCAAWTTVAPESLSLYPGASESATVTLRPPRDHTVAPGPVPLGVRVVPTSGLSETVVPEATVTVLPFTSLTGELVPRGSRGPRRGRHRIAVDGRGNTQVTVRLTAQEDGGRVRLSCAPEELNVPPGEATFARLRVRPAKRLWRGAPVLHPFQVVAVPVEAEGVPFHEPLLLDGTYEQQPLLPRWLPRALLAAAAAIALAVGLWFSVLRPTVRSAAREAVTPEVIAEAQEEMQEEQREREEAATQGSGGATGGAGQEDGGAAQGGASAGAATGGGGETGGAEGGTGGAQGAGSAATPTSARGEAADAVGGGATESTVYQVPEGQVFRLTDIVAQNPQGDAGSLVLSSQGATLFNLAMENFRDSDYHFVTPIVIPGGATISVSLDCREVGVPVGGPEPSACQEAVFLSGGLAPAEGAAG</sequence>
<name>A0A3A9Z7S3_9ACTN</name>
<feature type="compositionally biased region" description="Low complexity" evidence="1">
    <location>
        <begin position="309"/>
        <end position="318"/>
    </location>
</feature>
<dbReference type="AlphaFoldDB" id="A0A3A9Z7S3"/>
<keyword evidence="2" id="KW-1133">Transmembrane helix</keyword>
<protein>
    <recommendedName>
        <fullName evidence="5">Hydrolytic protein</fullName>
    </recommendedName>
</protein>
<dbReference type="OrthoDB" id="3444343at2"/>
<dbReference type="EMBL" id="RBAL01000004">
    <property type="protein sequence ID" value="RKN44099.1"/>
    <property type="molecule type" value="Genomic_DNA"/>
</dbReference>
<feature type="region of interest" description="Disordered" evidence="1">
    <location>
        <begin position="247"/>
        <end position="327"/>
    </location>
</feature>
<feature type="transmembrane region" description="Helical" evidence="2">
    <location>
        <begin position="203"/>
        <end position="225"/>
    </location>
</feature>
<evidence type="ECO:0000256" key="1">
    <source>
        <dbReference type="SAM" id="MobiDB-lite"/>
    </source>
</evidence>
<comment type="caution">
    <text evidence="3">The sequence shown here is derived from an EMBL/GenBank/DDBJ whole genome shotgun (WGS) entry which is preliminary data.</text>
</comment>
<proteinExistence type="predicted"/>
<keyword evidence="2" id="KW-0812">Transmembrane</keyword>
<keyword evidence="2" id="KW-0472">Membrane</keyword>
<dbReference type="Proteomes" id="UP000272474">
    <property type="component" value="Unassembled WGS sequence"/>
</dbReference>